<accession>A0AAD6NLP8</accession>
<sequence length="363" mass="40616">MFGGIWDNTYKHIQRTLRPLRAPGVPYSRLGEDDESGPATVEVGPLQHKHAMASLLGNLTRQRRVLLAVLSLAFILLFGYISNLSPDLGTFAISRLPDANDRPLIIYMYHETPNSHRNAAFFLAHGLHDGADFVFVMNGESSLPAEIPFGAHITIIRRNNTCFDLGAYGEVLASNGLAQRYQRFILMNSSIRGPFLPTWSDQCWSDAYLNKVNDTNKLVGMTANCKPWGRSIRPHLQSMILATDRTGISILLNGVISQCFTKHEDAVQGEMNITTAITTAGYTVSAFMTAFSQDAGGYMHHCEHDDVLYEDHYYGMSLHPYETMFQKANRDINPLQLKLLTEWHDRSGYSSQPVCGRGSKGRR</sequence>
<comment type="caution">
    <text evidence="2">The sequence shown here is derived from an EMBL/GenBank/DDBJ whole genome shotgun (WGS) entry which is preliminary data.</text>
</comment>
<reference evidence="2" key="1">
    <citation type="submission" date="2023-01" db="EMBL/GenBank/DDBJ databases">
        <title>The chitinases involved in constricting ring structure development in the nematode-trapping fungus Drechslerella dactyloides.</title>
        <authorList>
            <person name="Wang R."/>
            <person name="Zhang L."/>
            <person name="Tang P."/>
            <person name="Li S."/>
            <person name="Liang L."/>
        </authorList>
    </citation>
    <scope>NUCLEOTIDE SEQUENCE</scope>
    <source>
        <strain evidence="2">YMF1.00031</strain>
    </source>
</reference>
<gene>
    <name evidence="2" type="ORF">Dda_3366</name>
</gene>
<dbReference type="EMBL" id="JAQGDS010000003">
    <property type="protein sequence ID" value="KAJ6262555.1"/>
    <property type="molecule type" value="Genomic_DNA"/>
</dbReference>
<keyword evidence="1" id="KW-1133">Transmembrane helix</keyword>
<feature type="transmembrane region" description="Helical" evidence="1">
    <location>
        <begin position="65"/>
        <end position="82"/>
    </location>
</feature>
<evidence type="ECO:0000313" key="2">
    <source>
        <dbReference type="EMBL" id="KAJ6262555.1"/>
    </source>
</evidence>
<keyword evidence="3" id="KW-1185">Reference proteome</keyword>
<dbReference type="AlphaFoldDB" id="A0AAD6NLP8"/>
<keyword evidence="1" id="KW-0812">Transmembrane</keyword>
<protein>
    <submittedName>
        <fullName evidence="2">Uncharacterized protein</fullName>
    </submittedName>
</protein>
<proteinExistence type="predicted"/>
<evidence type="ECO:0000256" key="1">
    <source>
        <dbReference type="SAM" id="Phobius"/>
    </source>
</evidence>
<dbReference type="Proteomes" id="UP001221413">
    <property type="component" value="Unassembled WGS sequence"/>
</dbReference>
<keyword evidence="1" id="KW-0472">Membrane</keyword>
<name>A0AAD6NLP8_DREDA</name>
<evidence type="ECO:0000313" key="3">
    <source>
        <dbReference type="Proteomes" id="UP001221413"/>
    </source>
</evidence>
<organism evidence="2 3">
    <name type="scientific">Drechslerella dactyloides</name>
    <name type="common">Nematode-trapping fungus</name>
    <name type="synonym">Arthrobotrys dactyloides</name>
    <dbReference type="NCBI Taxonomy" id="74499"/>
    <lineage>
        <taxon>Eukaryota</taxon>
        <taxon>Fungi</taxon>
        <taxon>Dikarya</taxon>
        <taxon>Ascomycota</taxon>
        <taxon>Pezizomycotina</taxon>
        <taxon>Orbiliomycetes</taxon>
        <taxon>Orbiliales</taxon>
        <taxon>Orbiliaceae</taxon>
        <taxon>Drechslerella</taxon>
    </lineage>
</organism>